<dbReference type="InterPro" id="IPR025558">
    <property type="entry name" value="DUF4283"/>
</dbReference>
<protein>
    <recommendedName>
        <fullName evidence="1">DUF4283 domain-containing protein</fullName>
    </recommendedName>
</protein>
<accession>A0A5C7HJY7</accession>
<dbReference type="PANTHER" id="PTHR31286">
    <property type="entry name" value="GLYCINE-RICH CELL WALL STRUCTURAL PROTEIN 1.8-LIKE"/>
    <property type="match status" value="1"/>
</dbReference>
<comment type="caution">
    <text evidence="2">The sequence shown here is derived from an EMBL/GenBank/DDBJ whole genome shotgun (WGS) entry which is preliminary data.</text>
</comment>
<dbReference type="EMBL" id="VAHF01000008">
    <property type="protein sequence ID" value="TXG57331.1"/>
    <property type="molecule type" value="Genomic_DNA"/>
</dbReference>
<feature type="domain" description="DUF4283" evidence="1">
    <location>
        <begin position="35"/>
        <end position="109"/>
    </location>
</feature>
<sequence length="186" mass="21339">MNADEVAKLCGALSLKEKEGPLMPLKKTLKDDGEKRLGLKLVGKILSNKLVNWDAFMHLIPKIWKIKQGVDIEVVGENIFSFTFRCGEDRRQVLQGGPWRFDKALLVLAEPRGKWDIREISFTKVAFWVQIHNVPLICMTKEIGIFLGRMIGEFREIDVGSSGECTWKYIRVRVVINATEQLRRIL</sequence>
<evidence type="ECO:0000259" key="1">
    <source>
        <dbReference type="Pfam" id="PF14111"/>
    </source>
</evidence>
<dbReference type="PANTHER" id="PTHR31286:SF167">
    <property type="entry name" value="OS09G0268800 PROTEIN"/>
    <property type="match status" value="1"/>
</dbReference>
<dbReference type="AlphaFoldDB" id="A0A5C7HJY7"/>
<organism evidence="2 3">
    <name type="scientific">Acer yangbiense</name>
    <dbReference type="NCBI Taxonomy" id="1000413"/>
    <lineage>
        <taxon>Eukaryota</taxon>
        <taxon>Viridiplantae</taxon>
        <taxon>Streptophyta</taxon>
        <taxon>Embryophyta</taxon>
        <taxon>Tracheophyta</taxon>
        <taxon>Spermatophyta</taxon>
        <taxon>Magnoliopsida</taxon>
        <taxon>eudicotyledons</taxon>
        <taxon>Gunneridae</taxon>
        <taxon>Pentapetalae</taxon>
        <taxon>rosids</taxon>
        <taxon>malvids</taxon>
        <taxon>Sapindales</taxon>
        <taxon>Sapindaceae</taxon>
        <taxon>Hippocastanoideae</taxon>
        <taxon>Acereae</taxon>
        <taxon>Acer</taxon>
    </lineage>
</organism>
<proteinExistence type="predicted"/>
<dbReference type="Pfam" id="PF14111">
    <property type="entry name" value="DUF4283"/>
    <property type="match status" value="1"/>
</dbReference>
<dbReference type="Proteomes" id="UP000323000">
    <property type="component" value="Chromosome 8"/>
</dbReference>
<dbReference type="InterPro" id="IPR040256">
    <property type="entry name" value="At4g02000-like"/>
</dbReference>
<evidence type="ECO:0000313" key="2">
    <source>
        <dbReference type="EMBL" id="TXG57331.1"/>
    </source>
</evidence>
<evidence type="ECO:0000313" key="3">
    <source>
        <dbReference type="Proteomes" id="UP000323000"/>
    </source>
</evidence>
<reference evidence="3" key="1">
    <citation type="journal article" date="2019" name="Gigascience">
        <title>De novo genome assembly of the endangered Acer yangbiense, a plant species with extremely small populations endemic to Yunnan Province, China.</title>
        <authorList>
            <person name="Yang J."/>
            <person name="Wariss H.M."/>
            <person name="Tao L."/>
            <person name="Zhang R."/>
            <person name="Yun Q."/>
            <person name="Hollingsworth P."/>
            <person name="Dao Z."/>
            <person name="Luo G."/>
            <person name="Guo H."/>
            <person name="Ma Y."/>
            <person name="Sun W."/>
        </authorList>
    </citation>
    <scope>NUCLEOTIDE SEQUENCE [LARGE SCALE GENOMIC DNA]</scope>
    <source>
        <strain evidence="3">cv. Malutang</strain>
    </source>
</reference>
<dbReference type="OrthoDB" id="1750606at2759"/>
<keyword evidence="3" id="KW-1185">Reference proteome</keyword>
<name>A0A5C7HJY7_9ROSI</name>
<gene>
    <name evidence="2" type="ORF">EZV62_018644</name>
</gene>